<dbReference type="InterPro" id="IPR036259">
    <property type="entry name" value="MFS_trans_sf"/>
</dbReference>
<name>A0A6L9SFV5_9ACTN</name>
<feature type="transmembrane region" description="Helical" evidence="8">
    <location>
        <begin position="148"/>
        <end position="169"/>
    </location>
</feature>
<dbReference type="Gene3D" id="1.20.1250.20">
    <property type="entry name" value="MFS general substrate transporter like domains"/>
    <property type="match status" value="1"/>
</dbReference>
<dbReference type="NCBIfam" id="TIGR00711">
    <property type="entry name" value="efflux_EmrB"/>
    <property type="match status" value="1"/>
</dbReference>
<dbReference type="PRINTS" id="PR01036">
    <property type="entry name" value="TCRTETB"/>
</dbReference>
<dbReference type="CDD" id="cd17321">
    <property type="entry name" value="MFS_MMR_MDR_like"/>
    <property type="match status" value="1"/>
</dbReference>
<evidence type="ECO:0000256" key="6">
    <source>
        <dbReference type="ARBA" id="ARBA00023136"/>
    </source>
</evidence>
<keyword evidence="6 8" id="KW-0472">Membrane</keyword>
<evidence type="ECO:0000256" key="5">
    <source>
        <dbReference type="ARBA" id="ARBA00022989"/>
    </source>
</evidence>
<organism evidence="10 11">
    <name type="scientific">Phytoactinopolyspora halotolerans</name>
    <dbReference type="NCBI Taxonomy" id="1981512"/>
    <lineage>
        <taxon>Bacteria</taxon>
        <taxon>Bacillati</taxon>
        <taxon>Actinomycetota</taxon>
        <taxon>Actinomycetes</taxon>
        <taxon>Jiangellales</taxon>
        <taxon>Jiangellaceae</taxon>
        <taxon>Phytoactinopolyspora</taxon>
    </lineage>
</organism>
<feature type="transmembrane region" description="Helical" evidence="8">
    <location>
        <begin position="309"/>
        <end position="328"/>
    </location>
</feature>
<accession>A0A6L9SFV5</accession>
<dbReference type="AlphaFoldDB" id="A0A6L9SFV5"/>
<feature type="transmembrane region" description="Helical" evidence="8">
    <location>
        <begin position="175"/>
        <end position="197"/>
    </location>
</feature>
<feature type="transmembrane region" description="Helical" evidence="8">
    <location>
        <begin position="241"/>
        <end position="259"/>
    </location>
</feature>
<feature type="transmembrane region" description="Helical" evidence="8">
    <location>
        <begin position="209"/>
        <end position="229"/>
    </location>
</feature>
<feature type="transmembrane region" description="Helical" evidence="8">
    <location>
        <begin position="280"/>
        <end position="303"/>
    </location>
</feature>
<comment type="caution">
    <text evidence="10">The sequence shown here is derived from an EMBL/GenBank/DDBJ whole genome shotgun (WGS) entry which is preliminary data.</text>
</comment>
<keyword evidence="11" id="KW-1185">Reference proteome</keyword>
<feature type="transmembrane region" description="Helical" evidence="8">
    <location>
        <begin position="415"/>
        <end position="434"/>
    </location>
</feature>
<dbReference type="PROSITE" id="PS50850">
    <property type="entry name" value="MFS"/>
    <property type="match status" value="1"/>
</dbReference>
<keyword evidence="2" id="KW-0813">Transport</keyword>
<dbReference type="InterPro" id="IPR011701">
    <property type="entry name" value="MFS"/>
</dbReference>
<dbReference type="Pfam" id="PF07690">
    <property type="entry name" value="MFS_1"/>
    <property type="match status" value="1"/>
</dbReference>
<dbReference type="GO" id="GO:0005886">
    <property type="term" value="C:plasma membrane"/>
    <property type="evidence" value="ECO:0007669"/>
    <property type="project" value="UniProtKB-SubCell"/>
</dbReference>
<protein>
    <submittedName>
        <fullName evidence="10">MFS transporter</fullName>
    </submittedName>
</protein>
<dbReference type="InterPro" id="IPR020846">
    <property type="entry name" value="MFS_dom"/>
</dbReference>
<feature type="transmembrane region" description="Helical" evidence="8">
    <location>
        <begin position="114"/>
        <end position="136"/>
    </location>
</feature>
<proteinExistence type="predicted"/>
<evidence type="ECO:0000256" key="1">
    <source>
        <dbReference type="ARBA" id="ARBA00004651"/>
    </source>
</evidence>
<sequence>MRIGSREREPTIVDERIHRRRWGILGVLVISLLVVVLDNTVLNVALKTIQQDLGATQSELAWSVNSYTLVFAGLLFTFGLLGDRFGRRRLLVLGLALFGAASALSAYADTPAQLIAARALMGVGGAAVMPATLAIITNVFDAKERGRAIGIWVASVGIAVVLGPVLGGALLEQFWWGSVFLINVPIVLAGLALIGWLVPESRDPRPSRLDPVGVGLSIAGLTLLVYGIIEGGERAGFGDVAVWAPALGGVLALVLFVWYERRIDHPALDMALFRNPAFSASVSAIGLVFFAMMGVFFFMTFYWQLVRGFSPLETGLLFLPFAVAQTAFSPMSETMVRRFGVRAVAATGLGLVALSLAGLAFIEADTPLWFLEALLFIQGAGIANVMPPATTAVMASVPREKAGIGSAVNNTMRQVGGALGVAVLGAILAVRYRADVHDALAVLPDGSRDAAAESLGSTLAIAEQAQVTGAIQARAFDAFLNGVHWVSAIAAAVTVLSVAVVLRFLPGRGRPRPRGPERPSAETEPASVAS</sequence>
<evidence type="ECO:0000313" key="11">
    <source>
        <dbReference type="Proteomes" id="UP000475214"/>
    </source>
</evidence>
<dbReference type="EMBL" id="JAAGOA010000031">
    <property type="protein sequence ID" value="NEE04255.1"/>
    <property type="molecule type" value="Genomic_DNA"/>
</dbReference>
<evidence type="ECO:0000256" key="2">
    <source>
        <dbReference type="ARBA" id="ARBA00022448"/>
    </source>
</evidence>
<comment type="subcellular location">
    <subcellularLocation>
        <location evidence="1">Cell membrane</location>
        <topology evidence="1">Multi-pass membrane protein</topology>
    </subcellularLocation>
</comment>
<dbReference type="PANTHER" id="PTHR42718">
    <property type="entry name" value="MAJOR FACILITATOR SUPERFAMILY MULTIDRUG TRANSPORTER MFSC"/>
    <property type="match status" value="1"/>
</dbReference>
<keyword evidence="3" id="KW-1003">Cell membrane</keyword>
<feature type="transmembrane region" description="Helical" evidence="8">
    <location>
        <begin position="62"/>
        <end position="81"/>
    </location>
</feature>
<feature type="transmembrane region" description="Helical" evidence="8">
    <location>
        <begin position="21"/>
        <end position="42"/>
    </location>
</feature>
<feature type="transmembrane region" description="Helical" evidence="8">
    <location>
        <begin position="90"/>
        <end position="108"/>
    </location>
</feature>
<dbReference type="Proteomes" id="UP000475214">
    <property type="component" value="Unassembled WGS sequence"/>
</dbReference>
<feature type="region of interest" description="Disordered" evidence="7">
    <location>
        <begin position="509"/>
        <end position="530"/>
    </location>
</feature>
<dbReference type="GO" id="GO:0022857">
    <property type="term" value="F:transmembrane transporter activity"/>
    <property type="evidence" value="ECO:0007669"/>
    <property type="project" value="InterPro"/>
</dbReference>
<evidence type="ECO:0000256" key="3">
    <source>
        <dbReference type="ARBA" id="ARBA00022475"/>
    </source>
</evidence>
<reference evidence="10 11" key="1">
    <citation type="submission" date="2020-02" db="EMBL/GenBank/DDBJ databases">
        <authorList>
            <person name="Li X.-J."/>
            <person name="Han X.-M."/>
        </authorList>
    </citation>
    <scope>NUCLEOTIDE SEQUENCE [LARGE SCALE GENOMIC DNA]</scope>
    <source>
        <strain evidence="10 11">CCTCC AB 2017055</strain>
    </source>
</reference>
<feature type="transmembrane region" description="Helical" evidence="8">
    <location>
        <begin position="340"/>
        <end position="362"/>
    </location>
</feature>
<feature type="transmembrane region" description="Helical" evidence="8">
    <location>
        <begin position="368"/>
        <end position="394"/>
    </location>
</feature>
<evidence type="ECO:0000259" key="9">
    <source>
        <dbReference type="PROSITE" id="PS50850"/>
    </source>
</evidence>
<keyword evidence="5 8" id="KW-1133">Transmembrane helix</keyword>
<feature type="domain" description="Major facilitator superfamily (MFS) profile" evidence="9">
    <location>
        <begin position="24"/>
        <end position="509"/>
    </location>
</feature>
<dbReference type="SUPFAM" id="SSF103473">
    <property type="entry name" value="MFS general substrate transporter"/>
    <property type="match status" value="1"/>
</dbReference>
<keyword evidence="4 8" id="KW-0812">Transmembrane</keyword>
<evidence type="ECO:0000256" key="4">
    <source>
        <dbReference type="ARBA" id="ARBA00022692"/>
    </source>
</evidence>
<dbReference type="InterPro" id="IPR004638">
    <property type="entry name" value="EmrB-like"/>
</dbReference>
<evidence type="ECO:0000256" key="7">
    <source>
        <dbReference type="SAM" id="MobiDB-lite"/>
    </source>
</evidence>
<gene>
    <name evidence="10" type="ORF">G1H10_29205</name>
</gene>
<dbReference type="Gene3D" id="1.20.1720.10">
    <property type="entry name" value="Multidrug resistance protein D"/>
    <property type="match status" value="1"/>
</dbReference>
<feature type="transmembrane region" description="Helical" evidence="8">
    <location>
        <begin position="485"/>
        <end position="505"/>
    </location>
</feature>
<dbReference type="PANTHER" id="PTHR42718:SF42">
    <property type="entry name" value="EXPORT PROTEIN"/>
    <property type="match status" value="1"/>
</dbReference>
<evidence type="ECO:0000313" key="10">
    <source>
        <dbReference type="EMBL" id="NEE04255.1"/>
    </source>
</evidence>
<evidence type="ECO:0000256" key="8">
    <source>
        <dbReference type="SAM" id="Phobius"/>
    </source>
</evidence>
<dbReference type="RefSeq" id="WP_163744625.1">
    <property type="nucleotide sequence ID" value="NZ_JAAGOA010000031.1"/>
</dbReference>